<sequence>MAEFRLTSLPEDLRLVVADMDGTLLTDAGEVPDAFWPLLDTMRERGIRFVPASGRQYYTLETLFAHSPAGLSYIAENGNLVVHDGRLRASTTLDRDLAADVIDAVRAASAAGRDLGVVVCGKSGGFVERQDLPFVAESDKYYVRLTQVDDLLAVDDEILKLAVFDFDDAASAEREHFAGFRDRCQVVVSGPNWIDLMASGVDKGIGVRTLQDDLGITPAQTAVFGDYLNDLEMLDAADWSFAMANAHPQVRDRARYLAPSNTDQGVVTVLEALLRAEVRGD</sequence>
<dbReference type="PROSITE" id="PS01228">
    <property type="entry name" value="COF_1"/>
    <property type="match status" value="1"/>
</dbReference>
<dbReference type="Proteomes" id="UP001418444">
    <property type="component" value="Unassembled WGS sequence"/>
</dbReference>
<dbReference type="SFLD" id="SFLDG01140">
    <property type="entry name" value="C2.B:_Phosphomannomutase_and_P"/>
    <property type="match status" value="1"/>
</dbReference>
<protein>
    <submittedName>
        <fullName evidence="1">Cof-type HAD-IIB family hydrolase</fullName>
    </submittedName>
</protein>
<dbReference type="CDD" id="cd07518">
    <property type="entry name" value="HAD_YbiV-Like"/>
    <property type="match status" value="1"/>
</dbReference>
<keyword evidence="1" id="KW-0378">Hydrolase</keyword>
<dbReference type="GO" id="GO:0016787">
    <property type="term" value="F:hydrolase activity"/>
    <property type="evidence" value="ECO:0007669"/>
    <property type="project" value="UniProtKB-KW"/>
</dbReference>
<dbReference type="InterPro" id="IPR000150">
    <property type="entry name" value="Cof"/>
</dbReference>
<dbReference type="EMBL" id="BAAAZW010000004">
    <property type="protein sequence ID" value="GAA3958227.1"/>
    <property type="molecule type" value="Genomic_DNA"/>
</dbReference>
<evidence type="ECO:0000313" key="1">
    <source>
        <dbReference type="EMBL" id="GAA3958227.1"/>
    </source>
</evidence>
<reference evidence="2" key="1">
    <citation type="journal article" date="2019" name="Int. J. Syst. Evol. Microbiol.">
        <title>The Global Catalogue of Microorganisms (GCM) 10K type strain sequencing project: providing services to taxonomists for standard genome sequencing and annotation.</title>
        <authorList>
            <consortium name="The Broad Institute Genomics Platform"/>
            <consortium name="The Broad Institute Genome Sequencing Center for Infectious Disease"/>
            <person name="Wu L."/>
            <person name="Ma J."/>
        </authorList>
    </citation>
    <scope>NUCLEOTIDE SEQUENCE [LARGE SCALE GENOMIC DNA]</scope>
    <source>
        <strain evidence="2">JCM 16923</strain>
    </source>
</reference>
<dbReference type="Gene3D" id="3.40.50.1000">
    <property type="entry name" value="HAD superfamily/HAD-like"/>
    <property type="match status" value="1"/>
</dbReference>
<dbReference type="PANTHER" id="PTHR10000">
    <property type="entry name" value="PHOSPHOSERINE PHOSPHATASE"/>
    <property type="match status" value="1"/>
</dbReference>
<dbReference type="Gene3D" id="3.30.1240.10">
    <property type="match status" value="1"/>
</dbReference>
<dbReference type="RefSeq" id="WP_344782633.1">
    <property type="nucleotide sequence ID" value="NZ_BAAAZW010000004.1"/>
</dbReference>
<comment type="caution">
    <text evidence="1">The sequence shown here is derived from an EMBL/GenBank/DDBJ whole genome shotgun (WGS) entry which is preliminary data.</text>
</comment>
<name>A0ABP7P1T9_9ACTN</name>
<dbReference type="PANTHER" id="PTHR10000:SF53">
    <property type="entry name" value="5-AMINO-6-(5-PHOSPHO-D-RIBITYLAMINO)URACIL PHOSPHATASE YBJI-RELATED"/>
    <property type="match status" value="1"/>
</dbReference>
<organism evidence="1 2">
    <name type="scientific">Gordonia caeni</name>
    <dbReference type="NCBI Taxonomy" id="1007097"/>
    <lineage>
        <taxon>Bacteria</taxon>
        <taxon>Bacillati</taxon>
        <taxon>Actinomycetota</taxon>
        <taxon>Actinomycetes</taxon>
        <taxon>Mycobacteriales</taxon>
        <taxon>Gordoniaceae</taxon>
        <taxon>Gordonia</taxon>
    </lineage>
</organism>
<proteinExistence type="predicted"/>
<dbReference type="SFLD" id="SFLDS00003">
    <property type="entry name" value="Haloacid_Dehalogenase"/>
    <property type="match status" value="1"/>
</dbReference>
<accession>A0ABP7P1T9</accession>
<gene>
    <name evidence="1" type="ORF">GCM10022231_17100</name>
</gene>
<dbReference type="SUPFAM" id="SSF56784">
    <property type="entry name" value="HAD-like"/>
    <property type="match status" value="1"/>
</dbReference>
<dbReference type="NCBIfam" id="TIGR00099">
    <property type="entry name" value="Cof-subfamily"/>
    <property type="match status" value="1"/>
</dbReference>
<dbReference type="Pfam" id="PF08282">
    <property type="entry name" value="Hydrolase_3"/>
    <property type="match status" value="1"/>
</dbReference>
<evidence type="ECO:0000313" key="2">
    <source>
        <dbReference type="Proteomes" id="UP001418444"/>
    </source>
</evidence>
<dbReference type="InterPro" id="IPR023214">
    <property type="entry name" value="HAD_sf"/>
</dbReference>
<keyword evidence="2" id="KW-1185">Reference proteome</keyword>
<dbReference type="InterPro" id="IPR036412">
    <property type="entry name" value="HAD-like_sf"/>
</dbReference>